<name>A0A7Y3W612_9PROT</name>
<reference evidence="2 3" key="1">
    <citation type="submission" date="2020-05" db="EMBL/GenBank/DDBJ databases">
        <title>Parvularcula mediterraneae sp. nov., isolated from polypropylene straw from shallow seawater of the seashore of Laganas in Zakynthos island, Greece.</title>
        <authorList>
            <person name="Szabo I."/>
            <person name="Al-Omari J."/>
            <person name="Rado J."/>
            <person name="Szerdahelyi G.S."/>
        </authorList>
    </citation>
    <scope>NUCLEOTIDE SEQUENCE [LARGE SCALE GENOMIC DNA]</scope>
    <source>
        <strain evidence="2 3">ZS-1/3</strain>
    </source>
</reference>
<evidence type="ECO:0000313" key="3">
    <source>
        <dbReference type="Proteomes" id="UP000536835"/>
    </source>
</evidence>
<keyword evidence="1" id="KW-1133">Transmembrane helix</keyword>
<dbReference type="InterPro" id="IPR025250">
    <property type="entry name" value="DUF4199"/>
</dbReference>
<keyword evidence="1" id="KW-0472">Membrane</keyword>
<dbReference type="EMBL" id="JABFCX010000003">
    <property type="protein sequence ID" value="NNU17199.1"/>
    <property type="molecule type" value="Genomic_DNA"/>
</dbReference>
<dbReference type="Proteomes" id="UP000536835">
    <property type="component" value="Unassembled WGS sequence"/>
</dbReference>
<dbReference type="AlphaFoldDB" id="A0A7Y3W612"/>
<proteinExistence type="predicted"/>
<keyword evidence="1" id="KW-0812">Transmembrane</keyword>
<keyword evidence="3" id="KW-1185">Reference proteome</keyword>
<feature type="transmembrane region" description="Helical" evidence="1">
    <location>
        <begin position="144"/>
        <end position="168"/>
    </location>
</feature>
<sequence length="178" mass="18837">MIKTAAIYGAIAGAIIIIVNTLSLSLAGGENADMAGLEWLGYLVMLLALSVIFFAIKRYRDVAQGGVITFWTGLSLGLLISAFAGVAYVLVWEVYIATTGSSFIDSYTASVVEKAADGGATASEIEALKAKMATMAEQYANPLFRIPVTFLELFPVGLVISLISAALLRNSKFLQASQ</sequence>
<feature type="transmembrane region" description="Helical" evidence="1">
    <location>
        <begin position="7"/>
        <end position="27"/>
    </location>
</feature>
<dbReference type="Pfam" id="PF13858">
    <property type="entry name" value="DUF4199"/>
    <property type="match status" value="1"/>
</dbReference>
<dbReference type="RefSeq" id="WP_173200391.1">
    <property type="nucleotide sequence ID" value="NZ_JABFCX010000003.1"/>
</dbReference>
<evidence type="ECO:0000313" key="2">
    <source>
        <dbReference type="EMBL" id="NNU17199.1"/>
    </source>
</evidence>
<protein>
    <submittedName>
        <fullName evidence="2">DUF4199 domain-containing protein</fullName>
    </submittedName>
</protein>
<comment type="caution">
    <text evidence="2">The sequence shown here is derived from an EMBL/GenBank/DDBJ whole genome shotgun (WGS) entry which is preliminary data.</text>
</comment>
<feature type="transmembrane region" description="Helical" evidence="1">
    <location>
        <begin position="39"/>
        <end position="56"/>
    </location>
</feature>
<feature type="transmembrane region" description="Helical" evidence="1">
    <location>
        <begin position="68"/>
        <end position="91"/>
    </location>
</feature>
<organism evidence="2 3">
    <name type="scientific">Parvularcula mediterranea</name>
    <dbReference type="NCBI Taxonomy" id="2732508"/>
    <lineage>
        <taxon>Bacteria</taxon>
        <taxon>Pseudomonadati</taxon>
        <taxon>Pseudomonadota</taxon>
        <taxon>Alphaproteobacteria</taxon>
        <taxon>Parvularculales</taxon>
        <taxon>Parvularculaceae</taxon>
        <taxon>Parvularcula</taxon>
    </lineage>
</organism>
<accession>A0A7Y3W612</accession>
<gene>
    <name evidence="2" type="ORF">HK107_12780</name>
</gene>
<evidence type="ECO:0000256" key="1">
    <source>
        <dbReference type="SAM" id="Phobius"/>
    </source>
</evidence>